<name>A0AAN9BB25_9CAEN</name>
<protein>
    <submittedName>
        <fullName evidence="2">Uncharacterized protein</fullName>
    </submittedName>
</protein>
<evidence type="ECO:0000313" key="2">
    <source>
        <dbReference type="EMBL" id="KAK7100315.1"/>
    </source>
</evidence>
<keyword evidence="3" id="KW-1185">Reference proteome</keyword>
<comment type="caution">
    <text evidence="2">The sequence shown here is derived from an EMBL/GenBank/DDBJ whole genome shotgun (WGS) entry which is preliminary data.</text>
</comment>
<keyword evidence="1" id="KW-0732">Signal</keyword>
<reference evidence="2 3" key="1">
    <citation type="submission" date="2024-02" db="EMBL/GenBank/DDBJ databases">
        <title>Chromosome-scale genome assembly of the rough periwinkle Littorina saxatilis.</title>
        <authorList>
            <person name="De Jode A."/>
            <person name="Faria R."/>
            <person name="Formenti G."/>
            <person name="Sims Y."/>
            <person name="Smith T.P."/>
            <person name="Tracey A."/>
            <person name="Wood J.M.D."/>
            <person name="Zagrodzka Z.B."/>
            <person name="Johannesson K."/>
            <person name="Butlin R.K."/>
            <person name="Leder E.H."/>
        </authorList>
    </citation>
    <scope>NUCLEOTIDE SEQUENCE [LARGE SCALE GENOMIC DNA]</scope>
    <source>
        <strain evidence="2">Snail1</strain>
        <tissue evidence="2">Muscle</tissue>
    </source>
</reference>
<organism evidence="2 3">
    <name type="scientific">Littorina saxatilis</name>
    <dbReference type="NCBI Taxonomy" id="31220"/>
    <lineage>
        <taxon>Eukaryota</taxon>
        <taxon>Metazoa</taxon>
        <taxon>Spiralia</taxon>
        <taxon>Lophotrochozoa</taxon>
        <taxon>Mollusca</taxon>
        <taxon>Gastropoda</taxon>
        <taxon>Caenogastropoda</taxon>
        <taxon>Littorinimorpha</taxon>
        <taxon>Littorinoidea</taxon>
        <taxon>Littorinidae</taxon>
        <taxon>Littorina</taxon>
    </lineage>
</organism>
<proteinExistence type="predicted"/>
<dbReference type="EMBL" id="JBAMIC010000011">
    <property type="protein sequence ID" value="KAK7100315.1"/>
    <property type="molecule type" value="Genomic_DNA"/>
</dbReference>
<feature type="chain" id="PRO_5043017297" evidence="1">
    <location>
        <begin position="20"/>
        <end position="275"/>
    </location>
</feature>
<dbReference type="AlphaFoldDB" id="A0AAN9BB25"/>
<sequence>MVFIPGVVLQLLLLPRVYSLLFGGPVVPCPKPAQNCLKDVFNRVLENLGCLGCQMGCQPGYTMTSNYKYFTEPDNPGGHYFFNGVPVSSTVNVSEPQWLCLRGDGCRDGFYSTKLNDQEACSWCGKGCASCTSFNNCDRCFSGFSLNPHTLPGGETAEMCTHSHVPCPSAPNNCLHDTFVAAGIGCTGCQSCADGYMVTYNPRYMNLSSGRLAGTYDYMGLQINHVVDVNEPRFHCVAGDTCREGWYQAFMGDTLICAECSEGCAQCSSRTGCTK</sequence>
<dbReference type="Proteomes" id="UP001374579">
    <property type="component" value="Unassembled WGS sequence"/>
</dbReference>
<dbReference type="InterPro" id="IPR009030">
    <property type="entry name" value="Growth_fac_rcpt_cys_sf"/>
</dbReference>
<feature type="signal peptide" evidence="1">
    <location>
        <begin position="1"/>
        <end position="19"/>
    </location>
</feature>
<dbReference type="SUPFAM" id="SSF57184">
    <property type="entry name" value="Growth factor receptor domain"/>
    <property type="match status" value="1"/>
</dbReference>
<gene>
    <name evidence="2" type="ORF">V1264_023289</name>
</gene>
<evidence type="ECO:0000256" key="1">
    <source>
        <dbReference type="SAM" id="SignalP"/>
    </source>
</evidence>
<accession>A0AAN9BB25</accession>
<dbReference type="Gene3D" id="2.10.220.10">
    <property type="entry name" value="Hormone Receptor, Insulin-like Growth Factor Receptor 1, Chain A, domain 2"/>
    <property type="match status" value="1"/>
</dbReference>
<evidence type="ECO:0000313" key="3">
    <source>
        <dbReference type="Proteomes" id="UP001374579"/>
    </source>
</evidence>